<dbReference type="Proteomes" id="UP001457282">
    <property type="component" value="Unassembled WGS sequence"/>
</dbReference>
<protein>
    <submittedName>
        <fullName evidence="1">Uncharacterized protein</fullName>
    </submittedName>
</protein>
<dbReference type="EMBL" id="JBEDUW010000001">
    <property type="protein sequence ID" value="KAK9951392.1"/>
    <property type="molecule type" value="Genomic_DNA"/>
</dbReference>
<sequence length="72" mass="8351">MGEEHRLFNFLCSRRRGFWDCYGRAQRRHDELVEVAMVAIGGGFELVKDDPVIDEMGCDGLWIVFVMDWAVV</sequence>
<reference evidence="1 2" key="1">
    <citation type="journal article" date="2023" name="G3 (Bethesda)">
        <title>A chromosome-length genome assembly and annotation of blackberry (Rubus argutus, cv. 'Hillquist').</title>
        <authorList>
            <person name="Bruna T."/>
            <person name="Aryal R."/>
            <person name="Dudchenko O."/>
            <person name="Sargent D.J."/>
            <person name="Mead D."/>
            <person name="Buti M."/>
            <person name="Cavallini A."/>
            <person name="Hytonen T."/>
            <person name="Andres J."/>
            <person name="Pham M."/>
            <person name="Weisz D."/>
            <person name="Mascagni F."/>
            <person name="Usai G."/>
            <person name="Natali L."/>
            <person name="Bassil N."/>
            <person name="Fernandez G.E."/>
            <person name="Lomsadze A."/>
            <person name="Armour M."/>
            <person name="Olukolu B."/>
            <person name="Poorten T."/>
            <person name="Britton C."/>
            <person name="Davik J."/>
            <person name="Ashrafi H."/>
            <person name="Aiden E.L."/>
            <person name="Borodovsky M."/>
            <person name="Worthington M."/>
        </authorList>
    </citation>
    <scope>NUCLEOTIDE SEQUENCE [LARGE SCALE GENOMIC DNA]</scope>
    <source>
        <strain evidence="1">PI 553951</strain>
    </source>
</reference>
<gene>
    <name evidence="1" type="ORF">M0R45_006834</name>
</gene>
<accession>A0AAW1YRP1</accession>
<evidence type="ECO:0000313" key="2">
    <source>
        <dbReference type="Proteomes" id="UP001457282"/>
    </source>
</evidence>
<name>A0AAW1YRP1_RUBAR</name>
<evidence type="ECO:0000313" key="1">
    <source>
        <dbReference type="EMBL" id="KAK9951392.1"/>
    </source>
</evidence>
<comment type="caution">
    <text evidence="1">The sequence shown here is derived from an EMBL/GenBank/DDBJ whole genome shotgun (WGS) entry which is preliminary data.</text>
</comment>
<organism evidence="1 2">
    <name type="scientific">Rubus argutus</name>
    <name type="common">Southern blackberry</name>
    <dbReference type="NCBI Taxonomy" id="59490"/>
    <lineage>
        <taxon>Eukaryota</taxon>
        <taxon>Viridiplantae</taxon>
        <taxon>Streptophyta</taxon>
        <taxon>Embryophyta</taxon>
        <taxon>Tracheophyta</taxon>
        <taxon>Spermatophyta</taxon>
        <taxon>Magnoliopsida</taxon>
        <taxon>eudicotyledons</taxon>
        <taxon>Gunneridae</taxon>
        <taxon>Pentapetalae</taxon>
        <taxon>rosids</taxon>
        <taxon>fabids</taxon>
        <taxon>Rosales</taxon>
        <taxon>Rosaceae</taxon>
        <taxon>Rosoideae</taxon>
        <taxon>Rosoideae incertae sedis</taxon>
        <taxon>Rubus</taxon>
    </lineage>
</organism>
<keyword evidence="2" id="KW-1185">Reference proteome</keyword>
<dbReference type="AlphaFoldDB" id="A0AAW1YRP1"/>
<proteinExistence type="predicted"/>